<evidence type="ECO:0000313" key="4">
    <source>
        <dbReference type="Proteomes" id="UP000305778"/>
    </source>
</evidence>
<dbReference type="SUPFAM" id="SSF75304">
    <property type="entry name" value="Amidase signature (AS) enzymes"/>
    <property type="match status" value="1"/>
</dbReference>
<dbReference type="InterPro" id="IPR036928">
    <property type="entry name" value="AS_sf"/>
</dbReference>
<organism evidence="3 4">
    <name type="scientific">Actinacidiphila oryziradicis</name>
    <dbReference type="NCBI Taxonomy" id="2571141"/>
    <lineage>
        <taxon>Bacteria</taxon>
        <taxon>Bacillati</taxon>
        <taxon>Actinomycetota</taxon>
        <taxon>Actinomycetes</taxon>
        <taxon>Kitasatosporales</taxon>
        <taxon>Streptomycetaceae</taxon>
        <taxon>Actinacidiphila</taxon>
    </lineage>
</organism>
<evidence type="ECO:0000259" key="2">
    <source>
        <dbReference type="Pfam" id="PF01425"/>
    </source>
</evidence>
<dbReference type="AlphaFoldDB" id="A0A4U0SF77"/>
<comment type="caution">
    <text evidence="3">The sequence shown here is derived from an EMBL/GenBank/DDBJ whole genome shotgun (WGS) entry which is preliminary data.</text>
</comment>
<reference evidence="3 4" key="1">
    <citation type="submission" date="2019-04" db="EMBL/GenBank/DDBJ databases">
        <title>Streptomyces oryziradicis sp. nov., a novel actinomycete isolated from rhizosphere soil of rice (Oryza sativa L.).</title>
        <authorList>
            <person name="Li C."/>
        </authorList>
    </citation>
    <scope>NUCLEOTIDE SEQUENCE [LARGE SCALE GENOMIC DNA]</scope>
    <source>
        <strain evidence="3 4">NEAU-C40</strain>
    </source>
</reference>
<dbReference type="PANTHER" id="PTHR11895">
    <property type="entry name" value="TRANSAMIDASE"/>
    <property type="match status" value="1"/>
</dbReference>
<sequence>MNAIAAVKRALRAVEEREPEVRAWAWLDADRAQAEAVAVERRGGGPLGGVVVGVKDIFDTWDQPTECGTPIFAGRRPRADAATVSLLRAAGAVCLGKTVTAELASSHPGPTTNPHRATHTPGGSSMGSAAAVACGMADIALGTQTAGSIIRPASFCGVFGFKPTFGTVSPAGVKLFAPSLDTVGWFARTPELLDAVRVCLTGRAPAAPLTGPPRIGVLRTEQWRACAPESAQAVVEMADRARTADAQVSEVTQPDFLDGLAGDLTVMAYESARTLAWEHRTHRDLLSPALRDFLDMGVTTDPGVYDRVLARRDAARAREAELFGACDVLLTPAVVGEAPLGLADTGDPQFARLWTLLGLPTVAIPAITGPTGLPVGVQLLARTGQDAALLAAACWLTSDPAH</sequence>
<name>A0A4U0SF77_9ACTN</name>
<dbReference type="OrthoDB" id="182039at2"/>
<dbReference type="Gene3D" id="3.90.1300.10">
    <property type="entry name" value="Amidase signature (AS) domain"/>
    <property type="match status" value="1"/>
</dbReference>
<dbReference type="RefSeq" id="WP_136727001.1">
    <property type="nucleotide sequence ID" value="NZ_SUMC01000033.1"/>
</dbReference>
<feature type="domain" description="Amidase" evidence="2">
    <location>
        <begin position="6"/>
        <end position="390"/>
    </location>
</feature>
<protein>
    <submittedName>
        <fullName evidence="3">Amidase</fullName>
    </submittedName>
</protein>
<evidence type="ECO:0000313" key="3">
    <source>
        <dbReference type="EMBL" id="TKA08224.1"/>
    </source>
</evidence>
<dbReference type="EMBL" id="SUMC01000033">
    <property type="protein sequence ID" value="TKA08224.1"/>
    <property type="molecule type" value="Genomic_DNA"/>
</dbReference>
<dbReference type="Proteomes" id="UP000305778">
    <property type="component" value="Unassembled WGS sequence"/>
</dbReference>
<accession>A0A4U0SF77</accession>
<feature type="region of interest" description="Disordered" evidence="1">
    <location>
        <begin position="104"/>
        <end position="124"/>
    </location>
</feature>
<dbReference type="InterPro" id="IPR023631">
    <property type="entry name" value="Amidase_dom"/>
</dbReference>
<keyword evidence="4" id="KW-1185">Reference proteome</keyword>
<dbReference type="InterPro" id="IPR000120">
    <property type="entry name" value="Amidase"/>
</dbReference>
<dbReference type="PANTHER" id="PTHR11895:SF151">
    <property type="entry name" value="GLUTAMYL-TRNA(GLN) AMIDOTRANSFERASE SUBUNIT A"/>
    <property type="match status" value="1"/>
</dbReference>
<dbReference type="Pfam" id="PF01425">
    <property type="entry name" value="Amidase"/>
    <property type="match status" value="1"/>
</dbReference>
<evidence type="ECO:0000256" key="1">
    <source>
        <dbReference type="SAM" id="MobiDB-lite"/>
    </source>
</evidence>
<proteinExistence type="predicted"/>
<gene>
    <name evidence="3" type="ORF">FCI23_29590</name>
</gene>
<dbReference type="GO" id="GO:0003824">
    <property type="term" value="F:catalytic activity"/>
    <property type="evidence" value="ECO:0007669"/>
    <property type="project" value="InterPro"/>
</dbReference>